<feature type="region of interest" description="Disordered" evidence="3">
    <location>
        <begin position="923"/>
        <end position="968"/>
    </location>
</feature>
<feature type="domain" description="Reverse transcriptase" evidence="4">
    <location>
        <begin position="1"/>
        <end position="336"/>
    </location>
</feature>
<dbReference type="InterPro" id="IPR043502">
    <property type="entry name" value="DNA/RNA_pol_sf"/>
</dbReference>
<dbReference type="PROSITE" id="PS50878">
    <property type="entry name" value="RT_POL"/>
    <property type="match status" value="1"/>
</dbReference>
<dbReference type="Gene3D" id="1.10.530.40">
    <property type="match status" value="1"/>
</dbReference>
<dbReference type="InterPro" id="IPR023346">
    <property type="entry name" value="Lysozyme-like_dom_sf"/>
</dbReference>
<dbReference type="AlphaFoldDB" id="A0A8S3RLE1"/>
<dbReference type="Pfam" id="PF00078">
    <property type="entry name" value="RVT_1"/>
    <property type="match status" value="1"/>
</dbReference>
<dbReference type="PANTHER" id="PTHR33050">
    <property type="entry name" value="REVERSE TRANSCRIPTASE DOMAIN-CONTAINING PROTEIN"/>
    <property type="match status" value="1"/>
</dbReference>
<evidence type="ECO:0000256" key="3">
    <source>
        <dbReference type="SAM" id="MobiDB-lite"/>
    </source>
</evidence>
<dbReference type="CDD" id="cd09275">
    <property type="entry name" value="RNase_HI_RT_DIRS1"/>
    <property type="match status" value="1"/>
</dbReference>
<keyword evidence="1" id="KW-0929">Antimicrobial</keyword>
<dbReference type="GO" id="GO:0042742">
    <property type="term" value="P:defense response to bacterium"/>
    <property type="evidence" value="ECO:0007669"/>
    <property type="project" value="UniProtKB-KW"/>
</dbReference>
<evidence type="ECO:0000313" key="5">
    <source>
        <dbReference type="EMBL" id="CAG2209993.1"/>
    </source>
</evidence>
<keyword evidence="2" id="KW-0081">Bacteriolytic enzyme</keyword>
<protein>
    <recommendedName>
        <fullName evidence="4">Reverse transcriptase domain-containing protein</fullName>
    </recommendedName>
</protein>
<evidence type="ECO:0000313" key="6">
    <source>
        <dbReference type="Proteomes" id="UP000683360"/>
    </source>
</evidence>
<dbReference type="InterPro" id="IPR043128">
    <property type="entry name" value="Rev_trsase/Diguanyl_cyclase"/>
</dbReference>
<dbReference type="SUPFAM" id="SSF56672">
    <property type="entry name" value="DNA/RNA polymerases"/>
    <property type="match status" value="1"/>
</dbReference>
<dbReference type="Proteomes" id="UP000683360">
    <property type="component" value="Unassembled WGS sequence"/>
</dbReference>
<dbReference type="Gene3D" id="3.10.10.10">
    <property type="entry name" value="HIV Type 1 Reverse Transcriptase, subunit A, domain 1"/>
    <property type="match status" value="1"/>
</dbReference>
<dbReference type="Gene3D" id="3.30.70.270">
    <property type="match status" value="1"/>
</dbReference>
<dbReference type="GO" id="GO:0003796">
    <property type="term" value="F:lysozyme activity"/>
    <property type="evidence" value="ECO:0007669"/>
    <property type="project" value="InterPro"/>
</dbReference>
<comment type="caution">
    <text evidence="5">The sequence shown here is derived from an EMBL/GenBank/DDBJ whole genome shotgun (WGS) entry which is preliminary data.</text>
</comment>
<sequence length="1163" mass="131667">MESGFNPEKVQVRQEPAWVTLGGETPSLTTHVPSAEEVLNGACGVHFDSGTFPLRDPDLFLSGQIHHHLSNWKDILVGTDDKDILKWLINGVDATDFFRYFKGNFKGRFYDSDIPPNQYFQNSKICKQHVDFISKELCEKIAMGSVKLLGAVGECEPPRIVMPLTVEPSKPRLCHDERFLNLWVKDLPFHLETLKDIPRLVQKDALMVTYDEKSGYDHVKLSQHSFTYFGIQFGGFYMTYTTLPFGWKASPFIYQSIGMCVTSYLRKLNVLNTLYIDDRFSVTRGGPLQSSEEKEFEGRRLVYVMLEVLTRLGYTLSLKKCSLVPEFCKKFLGFFVDSEKQAFILPEDKRKKFIELREFILSSKEVDLRTLQRFSGKCISMQLAVPGCKLFCREVNAAISVCTKCSRPVRVFGPLKEEIEYWKFLDKWEGFSKWRPEFHNKIDMVTDSSGYRYGALVNLGDNHLTMGDYWLADDTRPIHEKEAEAILKALQSLGKSLLDSRVDVLTDSMAVIGAWNSQGSKCPALNCIMKDIFQLVAGQNVDLHLSFVPSELNKADGPSRILNTADTMLSNASWVLVDSRFGPHTVDLMSLDSNVMQSVDSRPLRHFTPWLTPETSGVNVFSQDLKAESNMYVYPPYVLIFPLLCFLKEQSVSCTVVVPELYPVPMWWPMLTSCSSTSILLGARGQKGVVKAPSRKGFVVDEFGLRWPLWAFRINSDIDLEKIEGRMDELDKRITCSSGHKRKKSFQGSFLQFLQDLDCKHLSVCTPDDIRRFLIWKDFSGKTTIHGVHCKHLGQKGEFDCFCPKRLASGTVEGVINQLVNIFDDNGFGRYWDIFSKSGNPACAPIVKEYLKLIREEQASAHVLPKQAKPIFLSKIKAMCSYIDREIKSPGLSLRERYILYRDRAWMKLPNCSNSVLGWWGGGRSSSSSRTSSGRGSSRSGVSISRPARRPKPAPKPAPKPKPSGGIVWLWSRKPVNRIPVTKPKPKPPVDTKDVIKAFETHGGEPNLKMYNAKTEGMKKDPTIGYGFSLDRKDARKTFKAVLPGVDFDRVKAGTASIKKEDARKLFNHDVDKIYQPRARNKLGANVFDKLPANVKTAVVNAQYRGDLGPKTIGYMKNGEWNKVSTEYLNHNGYKNASKNKMNGIVQRMNWNAKQFDSMSKNG</sequence>
<accession>A0A8S3RLE1</accession>
<dbReference type="SUPFAM" id="SSF53955">
    <property type="entry name" value="Lysozyme-like"/>
    <property type="match status" value="1"/>
</dbReference>
<keyword evidence="6" id="KW-1185">Reference proteome</keyword>
<reference evidence="5" key="1">
    <citation type="submission" date="2021-03" db="EMBL/GenBank/DDBJ databases">
        <authorList>
            <person name="Bekaert M."/>
        </authorList>
    </citation>
    <scope>NUCLEOTIDE SEQUENCE</scope>
</reference>
<name>A0A8S3RLE1_MYTED</name>
<dbReference type="Pfam" id="PF04852">
    <property type="entry name" value="ALOG_dom"/>
    <property type="match status" value="1"/>
</dbReference>
<proteinExistence type="predicted"/>
<feature type="compositionally biased region" description="Low complexity" evidence="3">
    <location>
        <begin position="925"/>
        <end position="946"/>
    </location>
</feature>
<gene>
    <name evidence="5" type="ORF">MEDL_24069</name>
</gene>
<dbReference type="InterPro" id="IPR023347">
    <property type="entry name" value="Lysozyme_dom_sf"/>
</dbReference>
<evidence type="ECO:0000259" key="4">
    <source>
        <dbReference type="PROSITE" id="PS50878"/>
    </source>
</evidence>
<dbReference type="GO" id="GO:0031640">
    <property type="term" value="P:killing of cells of another organism"/>
    <property type="evidence" value="ECO:0007669"/>
    <property type="project" value="UniProtKB-KW"/>
</dbReference>
<evidence type="ECO:0000256" key="1">
    <source>
        <dbReference type="ARBA" id="ARBA00022529"/>
    </source>
</evidence>
<dbReference type="InterPro" id="IPR006936">
    <property type="entry name" value="ALOG_dom"/>
</dbReference>
<dbReference type="PANTHER" id="PTHR33050:SF7">
    <property type="entry name" value="RIBONUCLEASE H"/>
    <property type="match status" value="1"/>
</dbReference>
<organism evidence="5 6">
    <name type="scientific">Mytilus edulis</name>
    <name type="common">Blue mussel</name>
    <dbReference type="NCBI Taxonomy" id="6550"/>
    <lineage>
        <taxon>Eukaryota</taxon>
        <taxon>Metazoa</taxon>
        <taxon>Spiralia</taxon>
        <taxon>Lophotrochozoa</taxon>
        <taxon>Mollusca</taxon>
        <taxon>Bivalvia</taxon>
        <taxon>Autobranchia</taxon>
        <taxon>Pteriomorphia</taxon>
        <taxon>Mytilida</taxon>
        <taxon>Mytiloidea</taxon>
        <taxon>Mytilidae</taxon>
        <taxon>Mytilinae</taxon>
        <taxon>Mytilus</taxon>
    </lineage>
</organism>
<dbReference type="InterPro" id="IPR000477">
    <property type="entry name" value="RT_dom"/>
</dbReference>
<dbReference type="OrthoDB" id="6097038at2759"/>
<evidence type="ECO:0000256" key="2">
    <source>
        <dbReference type="ARBA" id="ARBA00022638"/>
    </source>
</evidence>
<dbReference type="EMBL" id="CAJPWZ010001218">
    <property type="protein sequence ID" value="CAG2209993.1"/>
    <property type="molecule type" value="Genomic_DNA"/>
</dbReference>
<dbReference type="InterPro" id="IPR052055">
    <property type="entry name" value="Hepadnavirus_pol/RT"/>
</dbReference>